<sequence>MGSTPRAFPVGEPNPPNEKHSVSVSLPTWESVVAWGRREQWLVDSLHTCYPRFGMHPSVRNLIDAVCTRLRTHEDVGCLIFPSVDASTRCITHLTTEHSDQVFHSVKFLPHPSAEKEFLRWAPFFVVLFPQTCRPSAMHFWKFFGDGIAGRHAEYCLEALPSLNSYAEDPGLETSALCRNHPTQDAQWVNSATAEKESIRESIARLATSDRPGYRPITGHDVLLYPTGMSAIAAVARALVPPAADRSEAVVYGWPYADTPGCVKESGYKRSTLLSLGSKQELDELESSLAAGRRIEALFCEVPSNPQLRTPDLPRIHALAAQYNFIVAVDDTLGTFVNIDILPYVDVIMTSLTKIFSGMCNVMGGSVVVNPQSSHYATIHSTLLGRHEDTYFPLDAMVMAQNAADFQSRVTRCNANALAIANLLAKHPSVAHVYYPSLVPSRQLYDQVRRRDGGYGYLLSIVFHKPETAVFFYDVLDICKGPSVGTNFSLAIPYSVLAHFHEQDWAESEGGVDKYMVRISVGLERKEDLIARVQDALTAATANT</sequence>
<reference evidence="5 6" key="1">
    <citation type="submission" date="2019-04" db="EMBL/GenBank/DDBJ databases">
        <title>Friends and foes A comparative genomics study of 23 Aspergillus species from section Flavi.</title>
        <authorList>
            <consortium name="DOE Joint Genome Institute"/>
            <person name="Kjaerbolling I."/>
            <person name="Vesth T."/>
            <person name="Frisvad J.C."/>
            <person name="Nybo J.L."/>
            <person name="Theobald S."/>
            <person name="Kildgaard S."/>
            <person name="Isbrandt T."/>
            <person name="Kuo A."/>
            <person name="Sato A."/>
            <person name="Lyhne E.K."/>
            <person name="Kogle M.E."/>
            <person name="Wiebenga A."/>
            <person name="Kun R.S."/>
            <person name="Lubbers R.J."/>
            <person name="Makela M.R."/>
            <person name="Barry K."/>
            <person name="Chovatia M."/>
            <person name="Clum A."/>
            <person name="Daum C."/>
            <person name="Haridas S."/>
            <person name="He G."/>
            <person name="LaButti K."/>
            <person name="Lipzen A."/>
            <person name="Mondo S."/>
            <person name="Riley R."/>
            <person name="Salamov A."/>
            <person name="Simmons B.A."/>
            <person name="Magnuson J.K."/>
            <person name="Henrissat B."/>
            <person name="Mortensen U.H."/>
            <person name="Larsen T.O."/>
            <person name="Devries R.P."/>
            <person name="Grigoriev I.V."/>
            <person name="Machida M."/>
            <person name="Baker S.E."/>
            <person name="Andersen M.R."/>
        </authorList>
    </citation>
    <scope>NUCLEOTIDE SEQUENCE [LARGE SCALE GENOMIC DNA]</scope>
    <source>
        <strain evidence="5 6">CBS 151.66</strain>
    </source>
</reference>
<evidence type="ECO:0000256" key="4">
    <source>
        <dbReference type="SAM" id="MobiDB-lite"/>
    </source>
</evidence>
<evidence type="ECO:0000313" key="5">
    <source>
        <dbReference type="EMBL" id="KAB8074119.1"/>
    </source>
</evidence>
<dbReference type="PANTHER" id="PTHR42699:SF1">
    <property type="entry name" value="CYSTATHIONINE GAMMA-SYNTHASE-RELATED"/>
    <property type="match status" value="1"/>
</dbReference>
<keyword evidence="2 3" id="KW-0663">Pyridoxal phosphate</keyword>
<evidence type="ECO:0000313" key="6">
    <source>
        <dbReference type="Proteomes" id="UP000326565"/>
    </source>
</evidence>
<dbReference type="EMBL" id="ML732215">
    <property type="protein sequence ID" value="KAB8074119.1"/>
    <property type="molecule type" value="Genomic_DNA"/>
</dbReference>
<dbReference type="SUPFAM" id="SSF53383">
    <property type="entry name" value="PLP-dependent transferases"/>
    <property type="match status" value="1"/>
</dbReference>
<keyword evidence="6" id="KW-1185">Reference proteome</keyword>
<dbReference type="GO" id="GO:0003962">
    <property type="term" value="F:cystathionine gamma-synthase activity"/>
    <property type="evidence" value="ECO:0007669"/>
    <property type="project" value="TreeGrafter"/>
</dbReference>
<dbReference type="InterPro" id="IPR015421">
    <property type="entry name" value="PyrdxlP-dep_Trfase_major"/>
</dbReference>
<protein>
    <submittedName>
        <fullName evidence="5">Pyridoxal phosphate-dependent transferase</fullName>
    </submittedName>
</protein>
<dbReference type="Proteomes" id="UP000326565">
    <property type="component" value="Unassembled WGS sequence"/>
</dbReference>
<comment type="cofactor">
    <cofactor evidence="1 3">
        <name>pyridoxal 5'-phosphate</name>
        <dbReference type="ChEBI" id="CHEBI:597326"/>
    </cofactor>
</comment>
<dbReference type="Gene3D" id="3.90.1150.10">
    <property type="entry name" value="Aspartate Aminotransferase, domain 1"/>
    <property type="match status" value="1"/>
</dbReference>
<gene>
    <name evidence="5" type="ORF">BDV29DRAFT_127068</name>
</gene>
<keyword evidence="5" id="KW-0808">Transferase</keyword>
<evidence type="ECO:0000256" key="2">
    <source>
        <dbReference type="ARBA" id="ARBA00022898"/>
    </source>
</evidence>
<dbReference type="AlphaFoldDB" id="A0A5N5X0I4"/>
<feature type="region of interest" description="Disordered" evidence="4">
    <location>
        <begin position="1"/>
        <end position="21"/>
    </location>
</feature>
<dbReference type="Pfam" id="PF01053">
    <property type="entry name" value="Cys_Met_Meta_PP"/>
    <property type="match status" value="1"/>
</dbReference>
<dbReference type="OrthoDB" id="10047078at2759"/>
<dbReference type="InterPro" id="IPR015422">
    <property type="entry name" value="PyrdxlP-dep_Trfase_small"/>
</dbReference>
<comment type="similarity">
    <text evidence="3">Belongs to the trans-sulfuration enzymes family.</text>
</comment>
<accession>A0A5N5X0I4</accession>
<name>A0A5N5X0I4_9EURO</name>
<dbReference type="Gene3D" id="3.40.640.10">
    <property type="entry name" value="Type I PLP-dependent aspartate aminotransferase-like (Major domain)"/>
    <property type="match status" value="1"/>
</dbReference>
<evidence type="ECO:0000256" key="1">
    <source>
        <dbReference type="ARBA" id="ARBA00001933"/>
    </source>
</evidence>
<dbReference type="InterPro" id="IPR051750">
    <property type="entry name" value="Trans-sulfuration_enzymes"/>
</dbReference>
<evidence type="ECO:0000256" key="3">
    <source>
        <dbReference type="RuleBase" id="RU362118"/>
    </source>
</evidence>
<dbReference type="InterPro" id="IPR015424">
    <property type="entry name" value="PyrdxlP-dep_Trfase"/>
</dbReference>
<proteinExistence type="inferred from homology"/>
<dbReference type="PANTHER" id="PTHR42699">
    <property type="match status" value="1"/>
</dbReference>
<dbReference type="InterPro" id="IPR000277">
    <property type="entry name" value="Cys/Met-Metab_PyrdxlP-dep_enz"/>
</dbReference>
<dbReference type="GO" id="GO:0019346">
    <property type="term" value="P:transsulfuration"/>
    <property type="evidence" value="ECO:0007669"/>
    <property type="project" value="InterPro"/>
</dbReference>
<dbReference type="GO" id="GO:0030170">
    <property type="term" value="F:pyridoxal phosphate binding"/>
    <property type="evidence" value="ECO:0007669"/>
    <property type="project" value="InterPro"/>
</dbReference>
<organism evidence="5 6">
    <name type="scientific">Aspergillus leporis</name>
    <dbReference type="NCBI Taxonomy" id="41062"/>
    <lineage>
        <taxon>Eukaryota</taxon>
        <taxon>Fungi</taxon>
        <taxon>Dikarya</taxon>
        <taxon>Ascomycota</taxon>
        <taxon>Pezizomycotina</taxon>
        <taxon>Eurotiomycetes</taxon>
        <taxon>Eurotiomycetidae</taxon>
        <taxon>Eurotiales</taxon>
        <taxon>Aspergillaceae</taxon>
        <taxon>Aspergillus</taxon>
        <taxon>Aspergillus subgen. Circumdati</taxon>
    </lineage>
</organism>